<dbReference type="CDD" id="cd02146">
    <property type="entry name" value="NfsA-like"/>
    <property type="match status" value="1"/>
</dbReference>
<dbReference type="Pfam" id="PF00881">
    <property type="entry name" value="Nitroreductase"/>
    <property type="match status" value="1"/>
</dbReference>
<evidence type="ECO:0000313" key="7">
    <source>
        <dbReference type="EMBL" id="ALC82808.1"/>
    </source>
</evidence>
<proteinExistence type="inferred from homology"/>
<dbReference type="PATRIC" id="fig|1441095.3.peg.3386"/>
<dbReference type="InterPro" id="IPR029479">
    <property type="entry name" value="Nitroreductase"/>
</dbReference>
<dbReference type="Proteomes" id="UP000067625">
    <property type="component" value="Chromosome"/>
</dbReference>
<gene>
    <name evidence="7" type="ORF">AM592_15355</name>
</gene>
<dbReference type="SUPFAM" id="SSF55469">
    <property type="entry name" value="FMN-dependent nitroreductase-like"/>
    <property type="match status" value="1"/>
</dbReference>
<evidence type="ECO:0000256" key="2">
    <source>
        <dbReference type="ARBA" id="ARBA00022630"/>
    </source>
</evidence>
<keyword evidence="3 5" id="KW-0288">FMN</keyword>
<keyword evidence="5" id="KW-0521">NADP</keyword>
<dbReference type="STRING" id="1441095.AM592_15355"/>
<dbReference type="EMBL" id="CP012600">
    <property type="protein sequence ID" value="ALC82808.1"/>
    <property type="molecule type" value="Genomic_DNA"/>
</dbReference>
<evidence type="ECO:0000256" key="5">
    <source>
        <dbReference type="PIRNR" id="PIRNR005426"/>
    </source>
</evidence>
<dbReference type="PIRSF" id="PIRSF005426">
    <property type="entry name" value="Frp"/>
    <property type="match status" value="1"/>
</dbReference>
<reference evidence="8" key="1">
    <citation type="submission" date="2015-08" db="EMBL/GenBank/DDBJ databases">
        <title>Genome sequencing project for genomic taxonomy and phylogenomics of Bacillus-like bacteria.</title>
        <authorList>
            <person name="Liu B."/>
            <person name="Wang J."/>
            <person name="Zhu Y."/>
            <person name="Liu G."/>
            <person name="Chen Q."/>
            <person name="Chen Z."/>
            <person name="Lan J."/>
            <person name="Che J."/>
            <person name="Ge C."/>
            <person name="Shi H."/>
            <person name="Pan Z."/>
            <person name="Liu X."/>
        </authorList>
    </citation>
    <scope>NUCLEOTIDE SEQUENCE [LARGE SCALE GENOMIC DNA]</scope>
    <source>
        <strain evidence="8">FJAT-4402</strain>
    </source>
</reference>
<evidence type="ECO:0000259" key="6">
    <source>
        <dbReference type="Pfam" id="PF00881"/>
    </source>
</evidence>
<evidence type="ECO:0000256" key="4">
    <source>
        <dbReference type="ARBA" id="ARBA00023002"/>
    </source>
</evidence>
<dbReference type="RefSeq" id="WP_053604620.1">
    <property type="nucleotide sequence ID" value="NZ_CP012600.1"/>
</dbReference>
<dbReference type="PANTHER" id="PTHR43425:SF3">
    <property type="entry name" value="NADPH-DEPENDENT OXIDOREDUCTASE"/>
    <property type="match status" value="1"/>
</dbReference>
<dbReference type="Gene3D" id="3.40.109.10">
    <property type="entry name" value="NADH Oxidase"/>
    <property type="match status" value="1"/>
</dbReference>
<dbReference type="InterPro" id="IPR000415">
    <property type="entry name" value="Nitroreductase-like"/>
</dbReference>
<dbReference type="AlphaFoldDB" id="A0A0M4GB17"/>
<dbReference type="PANTHER" id="PTHR43425">
    <property type="entry name" value="OXYGEN-INSENSITIVE NADPH NITROREDUCTASE"/>
    <property type="match status" value="1"/>
</dbReference>
<name>A0A0M4GB17_9BACI</name>
<feature type="domain" description="Nitroreductase" evidence="6">
    <location>
        <begin position="9"/>
        <end position="165"/>
    </location>
</feature>
<accession>A0A0M4GB17</accession>
<dbReference type="NCBIfam" id="NF008033">
    <property type="entry name" value="PRK10765.1"/>
    <property type="match status" value="1"/>
</dbReference>
<keyword evidence="2 5" id="KW-0285">Flavoprotein</keyword>
<keyword evidence="4 5" id="KW-0560">Oxidoreductase</keyword>
<protein>
    <submittedName>
        <fullName evidence="7">NADPH-dependent oxidoreductase</fullName>
    </submittedName>
</protein>
<comment type="similarity">
    <text evidence="1 5">Belongs to the flavin oxidoreductase frp family.</text>
</comment>
<evidence type="ECO:0000256" key="1">
    <source>
        <dbReference type="ARBA" id="ARBA00008366"/>
    </source>
</evidence>
<dbReference type="OrthoDB" id="9775805at2"/>
<reference evidence="7 8" key="2">
    <citation type="journal article" date="2016" name="Int. J. Syst. Evol. Microbiol.">
        <title>Bacillus gobiensis sp. nov., isolated from a soil sample.</title>
        <authorList>
            <person name="Liu B."/>
            <person name="Liu G.H."/>
            <person name="Cetin S."/>
            <person name="Schumann P."/>
            <person name="Pan Z.Z."/>
            <person name="Chen Q.Q."/>
        </authorList>
    </citation>
    <scope>NUCLEOTIDE SEQUENCE [LARGE SCALE GENOMIC DNA]</scope>
    <source>
        <strain evidence="7 8">FJAT-4402</strain>
    </source>
</reference>
<dbReference type="InterPro" id="IPR016446">
    <property type="entry name" value="Flavin_OxRdtase_Frp"/>
</dbReference>
<organism evidence="7 8">
    <name type="scientific">Bacillus gobiensis</name>
    <dbReference type="NCBI Taxonomy" id="1441095"/>
    <lineage>
        <taxon>Bacteria</taxon>
        <taxon>Bacillati</taxon>
        <taxon>Bacillota</taxon>
        <taxon>Bacilli</taxon>
        <taxon>Bacillales</taxon>
        <taxon>Bacillaceae</taxon>
        <taxon>Bacillus</taxon>
    </lineage>
</organism>
<evidence type="ECO:0000313" key="8">
    <source>
        <dbReference type="Proteomes" id="UP000067625"/>
    </source>
</evidence>
<sequence>MNQIIETILDHRSVRSFTQERLTAEEIKLLVEAAQAASTSSYIQAYSIIGVSDHKLKEKLADYAGNQSYVAENGHFFVFCADLHRHEQIAYEKGVDIKATIESTEAFMIAVIDAALAAQNLAIAAESMGLGICYIGGIRNHLKEVSEILETPEYVLPLFGMAVGHPAQQTDKKPRLPLQSVYHENKYDGESAIAKLAEYDETISSYYRARTDGIRTETWTDQITNRLRHTKRTFMKEFVEEKGFSKR</sequence>
<evidence type="ECO:0000256" key="3">
    <source>
        <dbReference type="ARBA" id="ARBA00022643"/>
    </source>
</evidence>
<dbReference type="GO" id="GO:0016491">
    <property type="term" value="F:oxidoreductase activity"/>
    <property type="evidence" value="ECO:0007669"/>
    <property type="project" value="UniProtKB-UniRule"/>
</dbReference>
<keyword evidence="8" id="KW-1185">Reference proteome</keyword>